<evidence type="ECO:0000313" key="11">
    <source>
        <dbReference type="EMBL" id="KAG8196754.1"/>
    </source>
</evidence>
<comment type="similarity">
    <text evidence="8">Belongs to the REI1 family.</text>
</comment>
<evidence type="ECO:0000256" key="1">
    <source>
        <dbReference type="ARBA" id="ARBA00004496"/>
    </source>
</evidence>
<sequence length="397" mass="44498">MSLTCLSCKLLFSVAELHQEHYKTDWHRYNLKRRLADLPPLTKDDFDRRAAAFKEDVEGKEKKVSSSCEYCNKHFATKNAMVSHLQSKKHKMVLAAAANSKPKKPVSVKTLKSSTVDPKPSTAKESNPTATVSTPAVSKPTGEASMEIDDEEWSDEGDDGEWESCSESDENDDGAVQRVVVDTNDCLFCDHQSESTEANVLHMTTEHSFFIPDVEYLADLDGLIGSLAGKIHLGHICLWCNGKGRGFKSVKSVKQHMLDKGHCKMLHEGNALIDYADFYDYSSIDVTKEIGDVNVIDELLEDPDFELVLPSGATIGHRSLAVYYKQNLKPVDSNTQTKVKKVLQHYKALGYLGTTGASAVKKARDLSYVKHIKDKYYLKLGMKQNKFQPHFRNQILF</sequence>
<evidence type="ECO:0000256" key="4">
    <source>
        <dbReference type="ARBA" id="ARBA00022723"/>
    </source>
</evidence>
<dbReference type="InterPro" id="IPR040025">
    <property type="entry name" value="Znf622/Rei1/Reh1"/>
</dbReference>
<dbReference type="EMBL" id="JAFNEN010000064">
    <property type="protein sequence ID" value="KAG8196754.1"/>
    <property type="molecule type" value="Genomic_DNA"/>
</dbReference>
<name>A0AAV6VJ66_9ARAC</name>
<evidence type="ECO:0000256" key="6">
    <source>
        <dbReference type="ARBA" id="ARBA00022771"/>
    </source>
</evidence>
<protein>
    <recommendedName>
        <fullName evidence="10">C2H2-type domain-containing protein</fullName>
    </recommendedName>
</protein>
<dbReference type="GO" id="GO:0042273">
    <property type="term" value="P:ribosomal large subunit biogenesis"/>
    <property type="evidence" value="ECO:0007669"/>
    <property type="project" value="TreeGrafter"/>
</dbReference>
<dbReference type="SMART" id="SM00355">
    <property type="entry name" value="ZnF_C2H2"/>
    <property type="match status" value="4"/>
</dbReference>
<dbReference type="InterPro" id="IPR036236">
    <property type="entry name" value="Znf_C2H2_sf"/>
</dbReference>
<dbReference type="InterPro" id="IPR013087">
    <property type="entry name" value="Znf_C2H2_type"/>
</dbReference>
<keyword evidence="12" id="KW-1185">Reference proteome</keyword>
<organism evidence="11 12">
    <name type="scientific">Oedothorax gibbosus</name>
    <dbReference type="NCBI Taxonomy" id="931172"/>
    <lineage>
        <taxon>Eukaryota</taxon>
        <taxon>Metazoa</taxon>
        <taxon>Ecdysozoa</taxon>
        <taxon>Arthropoda</taxon>
        <taxon>Chelicerata</taxon>
        <taxon>Arachnida</taxon>
        <taxon>Araneae</taxon>
        <taxon>Araneomorphae</taxon>
        <taxon>Entelegynae</taxon>
        <taxon>Araneoidea</taxon>
        <taxon>Linyphiidae</taxon>
        <taxon>Erigoninae</taxon>
        <taxon>Oedothorax</taxon>
    </lineage>
</organism>
<keyword evidence="4" id="KW-0479">Metal-binding</keyword>
<feature type="compositionally biased region" description="Acidic residues" evidence="9">
    <location>
        <begin position="146"/>
        <end position="173"/>
    </location>
</feature>
<dbReference type="Proteomes" id="UP000827092">
    <property type="component" value="Unassembled WGS sequence"/>
</dbReference>
<evidence type="ECO:0000259" key="10">
    <source>
        <dbReference type="PROSITE" id="PS00028"/>
    </source>
</evidence>
<keyword evidence="6" id="KW-0863">Zinc-finger</keyword>
<keyword evidence="7" id="KW-0862">Zinc</keyword>
<evidence type="ECO:0000256" key="3">
    <source>
        <dbReference type="ARBA" id="ARBA00022517"/>
    </source>
</evidence>
<dbReference type="SMART" id="SM00451">
    <property type="entry name" value="ZnF_U1"/>
    <property type="match status" value="2"/>
</dbReference>
<dbReference type="SUPFAM" id="SSF57667">
    <property type="entry name" value="beta-beta-alpha zinc fingers"/>
    <property type="match status" value="2"/>
</dbReference>
<evidence type="ECO:0000256" key="5">
    <source>
        <dbReference type="ARBA" id="ARBA00022737"/>
    </source>
</evidence>
<evidence type="ECO:0000256" key="9">
    <source>
        <dbReference type="SAM" id="MobiDB-lite"/>
    </source>
</evidence>
<dbReference type="Gene3D" id="3.30.160.60">
    <property type="entry name" value="Classic Zinc Finger"/>
    <property type="match status" value="1"/>
</dbReference>
<dbReference type="PROSITE" id="PS00028">
    <property type="entry name" value="ZINC_FINGER_C2H2_1"/>
    <property type="match status" value="1"/>
</dbReference>
<keyword evidence="2" id="KW-0963">Cytoplasm</keyword>
<accession>A0AAV6VJ66</accession>
<keyword evidence="5" id="KW-0677">Repeat</keyword>
<feature type="compositionally biased region" description="Polar residues" evidence="9">
    <location>
        <begin position="123"/>
        <end position="136"/>
    </location>
</feature>
<dbReference type="Pfam" id="PF12171">
    <property type="entry name" value="zf-C2H2_jaz"/>
    <property type="match status" value="1"/>
</dbReference>
<dbReference type="GO" id="GO:0008270">
    <property type="term" value="F:zinc ion binding"/>
    <property type="evidence" value="ECO:0007669"/>
    <property type="project" value="UniProtKB-KW"/>
</dbReference>
<dbReference type="InterPro" id="IPR003604">
    <property type="entry name" value="Matrin/U1-like-C_Znf_C2H2"/>
</dbReference>
<gene>
    <name evidence="11" type="ORF">JTE90_014487</name>
</gene>
<reference evidence="11 12" key="1">
    <citation type="journal article" date="2022" name="Nat. Ecol. Evol.">
        <title>A masculinizing supergene underlies an exaggerated male reproductive morph in a spider.</title>
        <authorList>
            <person name="Hendrickx F."/>
            <person name="De Corte Z."/>
            <person name="Sonet G."/>
            <person name="Van Belleghem S.M."/>
            <person name="Kostlbacher S."/>
            <person name="Vangestel C."/>
        </authorList>
    </citation>
    <scope>NUCLEOTIDE SEQUENCE [LARGE SCALE GENOMIC DNA]</scope>
    <source>
        <strain evidence="11">W744_W776</strain>
    </source>
</reference>
<dbReference type="PANTHER" id="PTHR13182">
    <property type="entry name" value="ZINC FINGER PROTEIN 622"/>
    <property type="match status" value="1"/>
</dbReference>
<proteinExistence type="inferred from homology"/>
<evidence type="ECO:0000256" key="7">
    <source>
        <dbReference type="ARBA" id="ARBA00022833"/>
    </source>
</evidence>
<feature type="region of interest" description="Disordered" evidence="9">
    <location>
        <begin position="97"/>
        <end position="173"/>
    </location>
</feature>
<evidence type="ECO:0000256" key="8">
    <source>
        <dbReference type="ARBA" id="ARBA00034126"/>
    </source>
</evidence>
<evidence type="ECO:0000313" key="12">
    <source>
        <dbReference type="Proteomes" id="UP000827092"/>
    </source>
</evidence>
<dbReference type="GO" id="GO:0003676">
    <property type="term" value="F:nucleic acid binding"/>
    <property type="evidence" value="ECO:0007669"/>
    <property type="project" value="InterPro"/>
</dbReference>
<comment type="subcellular location">
    <subcellularLocation>
        <location evidence="1">Cytoplasm</location>
    </subcellularLocation>
</comment>
<dbReference type="InterPro" id="IPR041661">
    <property type="entry name" value="ZN622/Rei1/Reh1_Znf-C2H2"/>
</dbReference>
<dbReference type="Pfam" id="PF12756">
    <property type="entry name" value="zf-C2H2_2"/>
    <property type="match status" value="1"/>
</dbReference>
<dbReference type="GO" id="GO:0005737">
    <property type="term" value="C:cytoplasm"/>
    <property type="evidence" value="ECO:0007669"/>
    <property type="project" value="UniProtKB-SubCell"/>
</dbReference>
<comment type="caution">
    <text evidence="11">The sequence shown here is derived from an EMBL/GenBank/DDBJ whole genome shotgun (WGS) entry which is preliminary data.</text>
</comment>
<evidence type="ECO:0000256" key="2">
    <source>
        <dbReference type="ARBA" id="ARBA00022490"/>
    </source>
</evidence>
<dbReference type="AlphaFoldDB" id="A0AAV6VJ66"/>
<dbReference type="InterPro" id="IPR022755">
    <property type="entry name" value="Znf_C2H2_jaz"/>
</dbReference>
<dbReference type="GO" id="GO:0030687">
    <property type="term" value="C:preribosome, large subunit precursor"/>
    <property type="evidence" value="ECO:0007669"/>
    <property type="project" value="TreeGrafter"/>
</dbReference>
<feature type="domain" description="C2H2-type" evidence="10">
    <location>
        <begin position="68"/>
        <end position="90"/>
    </location>
</feature>
<dbReference type="PANTHER" id="PTHR13182:SF8">
    <property type="entry name" value="CYTOPLASMIC 60S SUBUNIT BIOGENESIS FACTOR ZNF622"/>
    <property type="match status" value="1"/>
</dbReference>
<keyword evidence="3" id="KW-0690">Ribosome biogenesis</keyword>